<evidence type="ECO:0000313" key="3">
    <source>
        <dbReference type="Proteomes" id="UP001166784"/>
    </source>
</evidence>
<dbReference type="EMBL" id="JAKWJU010000002">
    <property type="protein sequence ID" value="MCH6160043.1"/>
    <property type="molecule type" value="Genomic_DNA"/>
</dbReference>
<reference evidence="2" key="2">
    <citation type="journal article" date="2023" name="Int. J. Syst. Evol. Microbiol.">
        <title>Streptomyces marispadix sp. nov., isolated from marine beach sediment of the Northern Coast of Portugal.</title>
        <authorList>
            <person name="dos Santos J.D.N."/>
            <person name="Vitorino I.R."/>
            <person name="Kallscheuer N."/>
            <person name="Srivastava A."/>
            <person name="Krautwurst S."/>
            <person name="Marz M."/>
            <person name="Jogler C."/>
            <person name="Lobo Da Cunha A."/>
            <person name="Catita J."/>
            <person name="Goncalves H."/>
            <person name="Gonzalez I."/>
            <person name="Reyes F."/>
            <person name="Lage O.M."/>
        </authorList>
    </citation>
    <scope>NUCLEOTIDE SEQUENCE</scope>
    <source>
        <strain evidence="2">M600PL45_2</strain>
    </source>
</reference>
<dbReference type="Proteomes" id="UP001166784">
    <property type="component" value="Unassembled WGS sequence"/>
</dbReference>
<comment type="caution">
    <text evidence="2">The sequence shown here is derived from an EMBL/GenBank/DDBJ whole genome shotgun (WGS) entry which is preliminary data.</text>
</comment>
<reference evidence="2" key="1">
    <citation type="submission" date="2022-03" db="EMBL/GenBank/DDBJ databases">
        <authorList>
            <person name="Santos J.D.N."/>
            <person name="Kallscheuer N."/>
            <person name="Jogler C."/>
            <person name="Lage O.M."/>
        </authorList>
    </citation>
    <scope>NUCLEOTIDE SEQUENCE</scope>
    <source>
        <strain evidence="2">M600PL45_2</strain>
    </source>
</reference>
<feature type="region of interest" description="Disordered" evidence="1">
    <location>
        <begin position="33"/>
        <end position="75"/>
    </location>
</feature>
<gene>
    <name evidence="2" type="ORF">MMA15_06295</name>
</gene>
<evidence type="ECO:0008006" key="4">
    <source>
        <dbReference type="Google" id="ProtNLM"/>
    </source>
</evidence>
<evidence type="ECO:0000313" key="2">
    <source>
        <dbReference type="EMBL" id="MCH6160043.1"/>
    </source>
</evidence>
<evidence type="ECO:0000256" key="1">
    <source>
        <dbReference type="SAM" id="MobiDB-lite"/>
    </source>
</evidence>
<organism evidence="2 3">
    <name type="scientific">Streptomyces marispadix</name>
    <dbReference type="NCBI Taxonomy" id="2922868"/>
    <lineage>
        <taxon>Bacteria</taxon>
        <taxon>Bacillati</taxon>
        <taxon>Actinomycetota</taxon>
        <taxon>Actinomycetes</taxon>
        <taxon>Kitasatosporales</taxon>
        <taxon>Streptomycetaceae</taxon>
        <taxon>Streptomyces</taxon>
    </lineage>
</organism>
<dbReference type="RefSeq" id="WP_241058061.1">
    <property type="nucleotide sequence ID" value="NZ_JAKWJU010000002.1"/>
</dbReference>
<feature type="compositionally biased region" description="Low complexity" evidence="1">
    <location>
        <begin position="33"/>
        <end position="53"/>
    </location>
</feature>
<protein>
    <recommendedName>
        <fullName evidence="4">Ricin B lectin domain-containing protein</fullName>
    </recommendedName>
</protein>
<accession>A0ABS9SV29</accession>
<name>A0ABS9SV29_9ACTN</name>
<proteinExistence type="predicted"/>
<keyword evidence="3" id="KW-1185">Reference proteome</keyword>
<sequence length="242" mass="25121">MAVIVVVLAVCALLGLGVLVWLLPYLLTGGSDNNATPATSPSSSYSASSGGSYENPGSGASSTTPPDPTASAFDDVSSGDCLSVYDTGKGGETTVDWSSEMPSAPVSCDSSDATVRVSQAGTYTSSCKSGTGHSYWSYQPSGGGETRVLCLTRIYRKNYCLLGKQSGSGASPQISLGSMTAVECTDEQVPVPYNQIMQITGVYDAPVGATADDCTRTPGDQTRYWAWKVDDGDTLLCTTIYD</sequence>